<keyword evidence="4" id="KW-1185">Reference proteome</keyword>
<dbReference type="OrthoDB" id="2884at2"/>
<dbReference type="GO" id="GO:0016020">
    <property type="term" value="C:membrane"/>
    <property type="evidence" value="ECO:0007669"/>
    <property type="project" value="InterPro"/>
</dbReference>
<dbReference type="PANTHER" id="PTHR43445:SF1">
    <property type="entry name" value="PGA SYNTHASE CAPB"/>
    <property type="match status" value="1"/>
</dbReference>
<feature type="domain" description="Mur ligase central" evidence="2">
    <location>
        <begin position="41"/>
        <end position="194"/>
    </location>
</feature>
<dbReference type="InterPro" id="IPR050061">
    <property type="entry name" value="MurCDEF_pg_biosynth"/>
</dbReference>
<name>A0A4S8QLF0_9ACTN</name>
<evidence type="ECO:0000313" key="4">
    <source>
        <dbReference type="Proteomes" id="UP000308760"/>
    </source>
</evidence>
<feature type="signal peptide" evidence="1">
    <location>
        <begin position="1"/>
        <end position="16"/>
    </location>
</feature>
<proteinExistence type="predicted"/>
<reference evidence="4" key="1">
    <citation type="submission" date="2019-04" db="EMBL/GenBank/DDBJ databases">
        <title>Nocardioides xinjiangensis sp. nov.</title>
        <authorList>
            <person name="Liu S."/>
        </authorList>
    </citation>
    <scope>NUCLEOTIDE SEQUENCE [LARGE SCALE GENOMIC DNA]</scope>
    <source>
        <strain evidence="4">18</strain>
    </source>
</reference>
<dbReference type="Gene3D" id="3.40.1190.10">
    <property type="entry name" value="Mur-like, catalytic domain"/>
    <property type="match status" value="1"/>
</dbReference>
<gene>
    <name evidence="3" type="primary">pgsB</name>
    <name evidence="3" type="ORF">FAB82_10620</name>
</gene>
<dbReference type="RefSeq" id="WP_136534517.1">
    <property type="nucleotide sequence ID" value="NZ_STGY01000042.1"/>
</dbReference>
<dbReference type="Pfam" id="PF08245">
    <property type="entry name" value="Mur_ligase_M"/>
    <property type="match status" value="1"/>
</dbReference>
<reference evidence="3 4" key="2">
    <citation type="submission" date="2019-05" db="EMBL/GenBank/DDBJ databases">
        <title>Glycomyces buryatensis sp. nov.</title>
        <authorList>
            <person name="Nikitina E."/>
        </authorList>
    </citation>
    <scope>NUCLEOTIDE SEQUENCE [LARGE SCALE GENOMIC DNA]</scope>
    <source>
        <strain evidence="3 4">18</strain>
    </source>
</reference>
<dbReference type="GO" id="GO:0016881">
    <property type="term" value="F:acid-amino acid ligase activity"/>
    <property type="evidence" value="ECO:0007669"/>
    <property type="project" value="InterPro"/>
</dbReference>
<dbReference type="InterPro" id="IPR008337">
    <property type="entry name" value="Capsule_biosynth_CapB"/>
</dbReference>
<dbReference type="PRINTS" id="PR01758">
    <property type="entry name" value="CAPSULEPROTB"/>
</dbReference>
<dbReference type="GO" id="GO:0045227">
    <property type="term" value="P:capsule polysaccharide biosynthetic process"/>
    <property type="evidence" value="ECO:0007669"/>
    <property type="project" value="InterPro"/>
</dbReference>
<feature type="chain" id="PRO_5020431346" evidence="1">
    <location>
        <begin position="17"/>
        <end position="424"/>
    </location>
</feature>
<dbReference type="AlphaFoldDB" id="A0A4S8QLF0"/>
<dbReference type="NCBIfam" id="TIGR04012">
    <property type="entry name" value="poly_gGlu_PgsB"/>
    <property type="match status" value="1"/>
</dbReference>
<protein>
    <submittedName>
        <fullName evidence="3">Poly-gamma-glutamate synthase PgsB</fullName>
    </submittedName>
</protein>
<dbReference type="EMBL" id="STGY01000042">
    <property type="protein sequence ID" value="THV41554.1"/>
    <property type="molecule type" value="Genomic_DNA"/>
</dbReference>
<organism evidence="3 4">
    <name type="scientific">Glycomyces buryatensis</name>
    <dbReference type="NCBI Taxonomy" id="2570927"/>
    <lineage>
        <taxon>Bacteria</taxon>
        <taxon>Bacillati</taxon>
        <taxon>Actinomycetota</taxon>
        <taxon>Actinomycetes</taxon>
        <taxon>Glycomycetales</taxon>
        <taxon>Glycomycetaceae</taxon>
        <taxon>Glycomyces</taxon>
    </lineage>
</organism>
<dbReference type="InterPro" id="IPR036565">
    <property type="entry name" value="Mur-like_cat_sf"/>
</dbReference>
<evidence type="ECO:0000256" key="1">
    <source>
        <dbReference type="SAM" id="SignalP"/>
    </source>
</evidence>
<sequence>MLFLYCCVSLSCLALAAAGAIEQRRHYRHLRSIPHRVLVNGIRGKSSITRLCAGALRGGGMVTVAKTTGTAARFIHPDATEEPIRRKFGIANVIEQLGVVRRAAALGPDALVMECMAILPANQEINQTKLIQSTIGVLCNVREDHLEEMGPTLDDVARSLSRSMPVGGICVTAERERLHLLRHEARRRQCRLRLVDPESVTDAEMSKFDYITFKENVAIALAVAGLLGIDRRDALEGMWAAPPDPGVLRVETYRPAGKTIRFANVFAANDPESTLMNIRQLLEQEAIERPLYMVVNCRPDRMERNGQMGALVPLVAPEKVILIGGPTRSAKVAVPPRWQDTVIDHGDLNAGPGLLEAVMADIPSGASIAAVGNIHGHGEALIEQLSHHPAGADGARPFPGVGDLPLPVTANGFQPLTEFQAGPR</sequence>
<keyword evidence="1" id="KW-0732">Signal</keyword>
<comment type="caution">
    <text evidence="3">The sequence shown here is derived from an EMBL/GenBank/DDBJ whole genome shotgun (WGS) entry which is preliminary data.</text>
</comment>
<dbReference type="PANTHER" id="PTHR43445">
    <property type="entry name" value="UDP-N-ACETYLMURAMATE--L-ALANINE LIGASE-RELATED"/>
    <property type="match status" value="1"/>
</dbReference>
<dbReference type="InterPro" id="IPR013221">
    <property type="entry name" value="Mur_ligase_cen"/>
</dbReference>
<accession>A0A4S8QLF0</accession>
<evidence type="ECO:0000259" key="2">
    <source>
        <dbReference type="Pfam" id="PF08245"/>
    </source>
</evidence>
<evidence type="ECO:0000313" key="3">
    <source>
        <dbReference type="EMBL" id="THV41554.1"/>
    </source>
</evidence>
<dbReference type="GO" id="GO:0005524">
    <property type="term" value="F:ATP binding"/>
    <property type="evidence" value="ECO:0007669"/>
    <property type="project" value="InterPro"/>
</dbReference>
<dbReference type="SUPFAM" id="SSF53623">
    <property type="entry name" value="MurD-like peptide ligases, catalytic domain"/>
    <property type="match status" value="1"/>
</dbReference>
<dbReference type="Proteomes" id="UP000308760">
    <property type="component" value="Unassembled WGS sequence"/>
</dbReference>